<keyword evidence="2" id="KW-1185">Reference proteome</keyword>
<sequence length="75" mass="8869">MILRICLRLNGRCKRFRYYEQQLRPIHQKHRPSALSSACHQLLARRRLLNSTVSTLALLCTNVRDYRCKQATTII</sequence>
<protein>
    <submittedName>
        <fullName evidence="1">Uncharacterized protein</fullName>
    </submittedName>
</protein>
<organism evidence="1 2">
    <name type="scientific">Colletotrichum chrysophilum</name>
    <dbReference type="NCBI Taxonomy" id="1836956"/>
    <lineage>
        <taxon>Eukaryota</taxon>
        <taxon>Fungi</taxon>
        <taxon>Dikarya</taxon>
        <taxon>Ascomycota</taxon>
        <taxon>Pezizomycotina</taxon>
        <taxon>Sordariomycetes</taxon>
        <taxon>Hypocreomycetidae</taxon>
        <taxon>Glomerellales</taxon>
        <taxon>Glomerellaceae</taxon>
        <taxon>Colletotrichum</taxon>
        <taxon>Colletotrichum gloeosporioides species complex</taxon>
    </lineage>
</organism>
<gene>
    <name evidence="1" type="ORF">CCHR01_06974</name>
</gene>
<dbReference type="EMBL" id="JAQOWY010000120">
    <property type="protein sequence ID" value="KAK1850427.1"/>
    <property type="molecule type" value="Genomic_DNA"/>
</dbReference>
<comment type="caution">
    <text evidence="1">The sequence shown here is derived from an EMBL/GenBank/DDBJ whole genome shotgun (WGS) entry which is preliminary data.</text>
</comment>
<name>A0AAD9EK64_9PEZI</name>
<evidence type="ECO:0000313" key="2">
    <source>
        <dbReference type="Proteomes" id="UP001243330"/>
    </source>
</evidence>
<dbReference type="Proteomes" id="UP001243330">
    <property type="component" value="Unassembled WGS sequence"/>
</dbReference>
<evidence type="ECO:0000313" key="1">
    <source>
        <dbReference type="EMBL" id="KAK1850427.1"/>
    </source>
</evidence>
<reference evidence="1" key="1">
    <citation type="submission" date="2023-01" db="EMBL/GenBank/DDBJ databases">
        <title>Colletotrichum chrysophilum M932 genome sequence.</title>
        <authorList>
            <person name="Baroncelli R."/>
        </authorList>
    </citation>
    <scope>NUCLEOTIDE SEQUENCE</scope>
    <source>
        <strain evidence="1">M932</strain>
    </source>
</reference>
<dbReference type="AlphaFoldDB" id="A0AAD9EK64"/>
<proteinExistence type="predicted"/>
<accession>A0AAD9EK64</accession>